<feature type="transmembrane region" description="Helical" evidence="5">
    <location>
        <begin position="142"/>
        <end position="162"/>
    </location>
</feature>
<dbReference type="GO" id="GO:0016020">
    <property type="term" value="C:membrane"/>
    <property type="evidence" value="ECO:0007669"/>
    <property type="project" value="UniProtKB-SubCell"/>
</dbReference>
<keyword evidence="4 5" id="KW-0472">Membrane</keyword>
<reference evidence="7 8" key="1">
    <citation type="submission" date="2014-08" db="EMBL/GenBank/DDBJ databases">
        <title>Fervidobacterium pennivorans DYC genome.</title>
        <authorList>
            <person name="Wushke S."/>
        </authorList>
    </citation>
    <scope>NUCLEOTIDE SEQUENCE [LARGE SCALE GENOMIC DNA]</scope>
    <source>
        <strain evidence="7 8">DYC</strain>
    </source>
</reference>
<gene>
    <name evidence="7" type="ORF">JM64_01675</name>
</gene>
<feature type="transmembrane region" description="Helical" evidence="5">
    <location>
        <begin position="117"/>
        <end position="136"/>
    </location>
</feature>
<evidence type="ECO:0000256" key="4">
    <source>
        <dbReference type="ARBA" id="ARBA00023136"/>
    </source>
</evidence>
<dbReference type="Pfam" id="PF04932">
    <property type="entry name" value="Wzy_C"/>
    <property type="match status" value="1"/>
</dbReference>
<feature type="transmembrane region" description="Helical" evidence="5">
    <location>
        <begin position="89"/>
        <end position="110"/>
    </location>
</feature>
<dbReference type="InterPro" id="IPR007016">
    <property type="entry name" value="O-antigen_ligase-rel_domated"/>
</dbReference>
<dbReference type="EMBL" id="CP011393">
    <property type="protein sequence ID" value="ANE40857.1"/>
    <property type="molecule type" value="Genomic_DNA"/>
</dbReference>
<evidence type="ECO:0000313" key="8">
    <source>
        <dbReference type="Proteomes" id="UP000077096"/>
    </source>
</evidence>
<evidence type="ECO:0000256" key="3">
    <source>
        <dbReference type="ARBA" id="ARBA00022989"/>
    </source>
</evidence>
<dbReference type="AlphaFoldDB" id="A0A172T1I6"/>
<sequence length="434" mass="49480">MPLRNSIRFKRAKIEQIRVGTYLEWILIVFLLGLSLYNKSTLYLFFALLLAFLKQKEVGAIKALNIITYRTILNPALATDIGILQGIKWIYIFALSTYLILSYFKLGGLLQKKVNRIMLPIFLFFAYNLLVSFFVSSLPLVAIGKLVSYVYVFLAIIIGVAYTKGKIDWLNWVDILFKSIVILSVFLIPSPIGRVRNGISFQGITNQPNMLGIVLAIAMAIHLTNYIFHTRKTTISFLSFTSLYIYMLFLTRSRTSIMTVFTLLILFMLFMDAKSKYKFALISVTSAILVIFVYFSGGFTVFVRGVLYKQGDVDILYSRQEQISTLIANFKRSPIIGNGFAVPVLPYRSFAFSHEFIVEPGNLVLAVLSYSGIIGLTLLTWYLWKIISSNKHKARKLFLLPLSTILVSMGEMVFFSTNNIGIWLYMCLALYIWL</sequence>
<feature type="transmembrane region" description="Helical" evidence="5">
    <location>
        <begin position="169"/>
        <end position="189"/>
    </location>
</feature>
<evidence type="ECO:0000313" key="7">
    <source>
        <dbReference type="EMBL" id="ANE40857.1"/>
    </source>
</evidence>
<protein>
    <recommendedName>
        <fullName evidence="6">O-antigen ligase-related domain-containing protein</fullName>
    </recommendedName>
</protein>
<dbReference type="PATRIC" id="fig|93466.3.peg.384"/>
<keyword evidence="3 5" id="KW-1133">Transmembrane helix</keyword>
<feature type="transmembrane region" description="Helical" evidence="5">
    <location>
        <begin position="257"/>
        <end position="273"/>
    </location>
</feature>
<evidence type="ECO:0000256" key="5">
    <source>
        <dbReference type="SAM" id="Phobius"/>
    </source>
</evidence>
<dbReference type="Proteomes" id="UP000077096">
    <property type="component" value="Chromosome"/>
</dbReference>
<organism evidence="7 8">
    <name type="scientific">Fervidobacterium pennivorans</name>
    <dbReference type="NCBI Taxonomy" id="93466"/>
    <lineage>
        <taxon>Bacteria</taxon>
        <taxon>Thermotogati</taxon>
        <taxon>Thermotogota</taxon>
        <taxon>Thermotogae</taxon>
        <taxon>Thermotogales</taxon>
        <taxon>Fervidobacteriaceae</taxon>
        <taxon>Fervidobacterium</taxon>
    </lineage>
</organism>
<name>A0A172T1I6_FERPE</name>
<comment type="subcellular location">
    <subcellularLocation>
        <location evidence="1">Membrane</location>
        <topology evidence="1">Multi-pass membrane protein</topology>
    </subcellularLocation>
</comment>
<dbReference type="OrthoDB" id="7068559at2"/>
<feature type="transmembrane region" description="Helical" evidence="5">
    <location>
        <begin position="280"/>
        <end position="303"/>
    </location>
</feature>
<keyword evidence="2 5" id="KW-0812">Transmembrane</keyword>
<accession>A0A172T1I6</accession>
<feature type="transmembrane region" description="Helical" evidence="5">
    <location>
        <begin position="405"/>
        <end position="433"/>
    </location>
</feature>
<feature type="transmembrane region" description="Helical" evidence="5">
    <location>
        <begin position="363"/>
        <end position="384"/>
    </location>
</feature>
<proteinExistence type="predicted"/>
<evidence type="ECO:0000256" key="1">
    <source>
        <dbReference type="ARBA" id="ARBA00004141"/>
    </source>
</evidence>
<feature type="transmembrane region" description="Helical" evidence="5">
    <location>
        <begin position="21"/>
        <end position="38"/>
    </location>
</feature>
<dbReference type="KEGG" id="fng:JM64_01675"/>
<evidence type="ECO:0000259" key="6">
    <source>
        <dbReference type="Pfam" id="PF04932"/>
    </source>
</evidence>
<feature type="domain" description="O-antigen ligase-related" evidence="6">
    <location>
        <begin position="243"/>
        <end position="379"/>
    </location>
</feature>
<feature type="transmembrane region" description="Helical" evidence="5">
    <location>
        <begin position="209"/>
        <end position="228"/>
    </location>
</feature>
<evidence type="ECO:0000256" key="2">
    <source>
        <dbReference type="ARBA" id="ARBA00022692"/>
    </source>
</evidence>